<dbReference type="CDD" id="cd12117">
    <property type="entry name" value="A_NRPS_Srf_like"/>
    <property type="match status" value="1"/>
</dbReference>
<dbReference type="InterPro" id="IPR000873">
    <property type="entry name" value="AMP-dep_synth/lig_dom"/>
</dbReference>
<dbReference type="InterPro" id="IPR042099">
    <property type="entry name" value="ANL_N_sf"/>
</dbReference>
<evidence type="ECO:0000259" key="5">
    <source>
        <dbReference type="PROSITE" id="PS50075"/>
    </source>
</evidence>
<dbReference type="Proteomes" id="UP000029590">
    <property type="component" value="Unassembled WGS sequence"/>
</dbReference>
<proteinExistence type="inferred from homology"/>
<dbReference type="SMART" id="SM00823">
    <property type="entry name" value="PKS_PP"/>
    <property type="match status" value="7"/>
</dbReference>
<gene>
    <name evidence="6" type="primary">dltA</name>
    <name evidence="6" type="ORF">DM48_3052</name>
</gene>
<dbReference type="InterPro" id="IPR023213">
    <property type="entry name" value="CAT-like_dom_sf"/>
</dbReference>
<sequence>MNNPTSHQEHHGLTSSQREIWFDQERHGEAPVYNIGGYVRISGRVDAALLARALELLIRRHDGLRIVLSREQDEEGVPRQEIRPAEPFVLPLHDLSASEDPEAAALAHVDRQLETPFVLRGAPLYRFELLKLGEACFDLVLVLHHLIVDGWAIGLMLESLGRIYGQLEAGQAPGLDAPSYLDFVEQDRLYRQSPKFEQHRAYWLDKFREVPEPLFSPRFKARFGDAVVPSRNHQFSLPRSHYERIVALAGTCDATPFHVILAILYVYFARTAQREDLSIGLPILNRANAGFKATLGMFAGVSAMRLRFDQELPFDELVKALGAMLKQDYRYQRFPISELNRELGLWRAQRAQVFDISLSYERNDNNLRFGDWPARAVKRSNNHEQTPLAIYVRENRYDEQVWIHFIHNQAYFDGAEIEALEQRFRHLLDQVLDAVHTPLHRMAIATPEESARIARWGAAGVETARDRTIHGLFEAQAARVPDAIAVLHEDRQLSYGELNARANQLAHRLIGMGVQPDQRVAVCAERGLEMLVAVLAVLKAGAGYVPMDPAYPAERLHHMLGDSAPVVILVQGAGREVAAASARSVPVIELDESAWAGQPTGNPARADLQPHHLAYVIYTSGSTGQPKGVMVEHRNVPRLFEATAPWFGFDERDVWTLFHSFAFDFSVWEIWGALLHGGRLVVVPAPVSRSPRAFYALLREQGVTILNQTPSAFQQLIAAQGDDAGAHRLRQVIFGGEALEPSMLQPWYARAGNAHTQLVNMYGITETTVHVTYRALGAEDARHGGRSPIGVPIPDLRVHVLDRWGQPVPAGVTGEMYVGGAGVARGYLNRPELSAERFVRDPFSDDPHARLYRTGDLGRWQPDGTLDYLGRNDDQVKIRGFRIELGEIEARLAAIEGIEAAAVLAREDAPGDKRLAAYYTGEEQAAEALRAALQARLPDYMVPAAFVHLDALPLTANGKLDRRALPAPQAQAYASRAYAAPQGEVEQTLARLWQALLGIERVGRHDHFFELGGHSLLAVKLVEQMREAGLHADVRVLFGQPTLSALALAAQGGEGESFTVPPNRIPADCGRITPDMLPLATLSQAQIETIAAGVPGGMRNIQDIYPLATLQEGILYHHLSASRGDPYVLQALFSLPDRARLEAFAAALQGVVDRHDILRTAVRWEGLDEPMQVVWREARLPVEEVRLDAVQGDIAAQLRERHDFRGARLDLGRAPMMRLVHAEDPANQRHVALLLFHHLIDDATSLRYMGIEVDALLRGQAQALPEQVPYRNYVARTRLGADRAAQEAFFREMLQGVDEPTLPFGLVDVLSSEAELREARLGVAPAVSARLRAQARRLGVSTASLHHLAWAQVVGAVSGREDVVFGTVLMGRLQGSAGAARSLGMFINTLPLRAELGATGACAAVARMHQRLSALLEHEHASLSLAQRCSGVAAPAPLFSALLNYRHDAVQAGAEQASAHAWREVTVLGGEERSNYPLMLSVDDRGEDFGLAVQAVEQVDAARICAYMHTALEQLVEALEQRPEAPLQSLTILPPQERSRLLDGFNATQADWPNQATVHALFEAQARRTPEAVAAVFEGRQLSYRELDQRAERLARQLARRGAGRDARVAICVGRSLEMVVGLLGILKSGAAYVPLDPGYPADRLAWMLADSAPLAVLTHAPTAGVAGDTGVPEIAIDIETAPDDAEDQAPPPRAEAADAASLAYVIYTSGSTGRPKGVAMPHRALVNLLHWQASDSQRQGYRGGRTLQFAALGFDVAFQEIFSTLCTGATLELIPESLRFDFARLFEHIRARGIERIYLPYIALQGLAEAVVGSGAALSGCALREVITAGEQLRITDEIRSFFARLKPARLYNHYGPSETHVTIAFSLPEPVEAWSTLPPIGRPIANTRVYLVDEQGRPVPQGVAGEIWIGGAGVARAYLNRPELTAERFLDDPFGGEPRASVYRTGDLGRWLADGSIEYLGRNDQQIKIRGFRVEPGEIEAKLEQLDGVKDAAVVAREDAAGGRRLVAYYTGEAIAADALHAALRASLPDYMVPGRYMHLAALPLTPNGKLDRRALPEPDAQALVSRRYDAPVGEAEQALAAIWQDLLGVARVGRQDHFFELGGHSLLAMKLVERMRRAGLDADIRVLFGQPTLAALAAAASGRAEVVAPANAIPADCERITPSMLPLVTLTQEQIDAAVAGVPGGARNVQDIYPLAPLQEGILYHHVSTSEGDPYLLQALFSLPSRERVAGFLDAFQQVIDRHDILRTRIVWTGLDEALQVVCRQAPLAASELVLDARQGDIGRQLQARFDPRHYRLDLRQAPLMRVAYARDEANDRWVLVLLIHHMTLDHTALDVMQQEMLACLEGGEASASLPAPQPYRNYVAQTRLGVSQAAHEAFFREMLATVDQPCLPFGLVDVQGDGHGIEEARRDVDAALAGRIRAQARLLGVSAASLAHLAWARVVGELAGREDVVFGTVLLGRLQGGTGADRALGMFINTLPLRVEVGGQGVRDGVKATHARLAALLGHEHASLALAQRCSGVVAPAPLFSALLNYRHSSAESMQRDRASASWSGIEVLEVLERTNYPLCLSVDDLGEGFVLTVQAVSSVDARRVAAYAHTALEQLVEALEHRPDAPLHELSILPSTERTQLLESFNAPAASHAREEATLHAWFEAQVRSTPHATAVCHEAQTLSYAELNARANRLAHRLIEQGIRPDDRVAICVERSLDMVVGLLAILKSGAAYVPVDPGYPAQRLAYMLEDSAPAAILVQAATQGLVGQAPAPVMRIDAEDLDAYPDADPQVAGLDARSLAYVIYTSGSTGQPKGVMVEHRQLVNHMAWMQAAFPLEAGDAVAQKTPFSFDASIWEFHAPLLAGGRLVLARPDGHRDVEYLATWLRTQSIHTLQVVPTLLAALLEANALAGCPALRRVFCGGEALPPRLVEAFHAQAPGVTLVNLYGPTETTIDASSHVHVRGEVRAGSIIGRPIANTRIYILDARGQPAPIGVAGELAIGGAGVARGYLHRAELTAERFVTDPFSEDPRARMYRSGDLGRWLEDGSVEYLGRNDDQVKIRGFRIELGEIEARLGAVDGIKEAVVLAREDAPGDARLVGYYTGTALPVETLRASLQAQLPEHMIPAAYLHLEALPLTPNGKLDRKALPAPDAQAYRVRAYEAPANDAERIIADIWQNLLGIPRVGRHDNFFELGGHSLLAVRLIERMRQAGLQANVRTLFGQPSVASLAETAGARAEIEVPPNGIPADCERITPSMLPLVMLTQEQIDAAVAGVPGGARNVQDIYPLAPLQQGILYHHLMADAGDPYLLHALFGFASRERLDAFVAALQGVIDRHDILRTSIVRDGLEEPLQVVQRHARLSQEQIVPEAGDVAAQLQARFDPRRFRIDLGQAPLMRVAFAHDAANRRWLAMLLFHHIALDHMALEIVQQEMQAHLLGEQAALPAALPYRNYVAQARLGGNDAAHEHFFQAMLHDVDEPTLPFGLADVQGDGRGVAECSRPVDGELVRRLRGHARRLGVSAASLCHLAWARVVGQLSGRDEVVFGTVLLGRMQGGAGAERTLGMFINTLPLRVGVGAQAVEDGIAQTHARLAALLEHEHASLALAQRCSGVAAPAPLFSALLNYRHMGPQGPLAAGHAAWQGIEALGGEERTNYPLMLSVDDYGTDLGLTVQAVASIDAARICGYMQAALESLADAIEQAPRTPLHALDILPADERRQLLDGFNDTHAPYPQDQTLHQLFEAQAARGPNAVAVEHEGRQLSYGELNARANRVAHRLIALGVQPDQRVAICVERGIEMVVGLLGILKSGAGYVPLDPAYPAQRLHYMLADSAPVAVLAQPSTRALLVGEMPMLDLSSTDVAHEPVDNPVVAGLDARSLAYVIYTSGSTGQPKGVMIEHRNAVNFLHWAHEAFDAREQARTLFSTSLNFDLAVYECFAPLTRGGRIEVVSNILALREREYEVDLVNTVPSALSSLLDSGALSASVRTVNVAGEALRRELVEKLFAETAVARLCNLYGPSETTTYSTWVSMPREQGFAAHIGRPVANTQIHLLDARGALVPVGVAGEICIGGAGVARGYLNRPELTAERFVEDPFSADPQARMYRTGDLGRWLPDGQLEYLSRNDHQVKIRGFRIEPGEIEARLAALPGLREAVVLAREDAPGEKRLVAYYTGEPREAEVLRGALRETLPEHMVPGAFVHLEALPLTQNGKLDRKALPAPLAEAFASSAYAAPANDIERALAGIWQTLLGVEQVGRHDHFFELGGHSLLAIRLIAQVRERLGVELPLSVLFTHASLDALAAAVASAARSSLPAILPAARGEHGALPLSFAQQRLWFLAQLAGGSDTYHIAAGLRLRGALDVPALQGALDGIVARHEALRTRFVEQGGQAVLHIDGEHAGFPLRVEDLSTLPDPAAREAALARQVEDEARAPFSLEAGPLARGRLLRLGQDDHALLVTMHHIVSDGWSMGVFTRELAALYRAGRRGEAACLPALPVQYADYARWQRDRVDEAMLRRQGAYWRDALSGAPALLALPTDRPRPARQDHAGAAVPVHLDAELTAALKALGQQHGATLFMVLLAGWATVLGRLAGQDELVIGAPVANRQRAEVEGLIGLFVNTLALRVDLAGEPDANALLARVKARVLDAQAHQDLPFEQVIDAVRPERSLSYSPLFQALLAWSNVDIRGLALDGLALAPLAAAHRAAKFDVSLVLDERDGCIAGELEYASALFDRATVQRYVGYLERVLRAMVAQPSRALSRIALLDAAEQHRLLDTWNRTGATYPASQGVHRLFEAQARHTPEAIAVIDGETVLDYAALEAKANRLARRLIAAGVQPGQRVVTLLDRSAALVIAQLAILKAGAAYVPIDPRAPAERQAWVMRDCGAPVAVVDTAAGLPGEIAARALPIDDGSGTDEPAANPGLPFDEAAVAYVMYTSGSTGTPKGVLVPHRGVNRLVVNNGYASFHAEDRVAWVGNPAFDISTLEVWAPLLHGGCLVVVPHAAVLQPQQLRALVQRHRVSVLHLTSGLFSQIAELLGDVLGTLRLLLVGGDAVDPAVVARVLARHAPRHLLHCYGPTENTTFSTTCELTVADARLPRLPIGRPIANTRAYLLDAHGQPVPTGAIGELYVGGDGVAHGYLDRPELTAERFLADPFAAEPGARMYRTGDLARYLPDGRLEFLGRNDQQVKIRGFRVEPGEIEATLARCPGVKDAAVIARQDTPGRPDEKRLVAYLVPQDGAELSAADLRARLAAALADYMVPSAFVMLAALPLTPNGKLDRRALPAPDLGAHATRAYEAPLGETETLLAGIWAELLHVERVGRQDHFFELGGHSLLAVGLIARMREAGLQADVRVLFGQPTLAALAAAVGGAAPAVPVPANRIGEGCARITPELLPLATLSQAAIDRIVAGVPGGVANVQDIYALAPLQEGILYHHLSAGEQDPYVLQALFAVDGRARIDAFAAALQAVIDRHDILRTAIVWDGLDEPVQVVWRRATMLVEQARVDPADGEVADALRAQCRRLDLSRAPLMRMRFAHDPANRRWVAMLAFHHVVLDHAALEIVEHEIRAHFEGRGGQLPAPVPYRNHLAQVRGGVSREAHEAFFRDMLGTLDTPTLPFGLADVNLPGASIEQARRAVDGALSRRLRAQARRLGVSAASLHHLAWARLLGRASGSEDVVFGTVLLGRLQGGAGSERALGMFINTLPLRVALGEQGVRDGVLATHARLTALLGHEHAPLALAQRCSGVAAPAPLFSALLNYRHSAPVQGAQAAVWDGIVALESSERTNYPLSLSVDDLGEDFALTVQAVPAVGAARICEAMHCALESLAQALETAPDTPMHDIEVLPPEARRQLLVDFNATETPFDAEATAHGLFEAQVRRAPEALALLHGTQTLSYRELNLRANRLAHHLRGLGVKAEDRVAICVERGPEMIVAVLAAWKAGAAYVPLDPAYPAARLAYMLEDSAPAVVLLQAATEARLDTGALRCLRLDQPSPWAEAPAHDPEPLDAIDPAASPLAYVIYTSGSTGQPKGVMVEHRGLANLAAMQARSFEVGPGSRVLQFASFSFDACVFEIVMALCQGAALVLPPAGVVLAGTALREAIEAGGVTHATLPPAVLAALPDEVDFPGVRTLVLAGEALGERLARRWSRARRLVNAYGPTETTIWASWHVCAPDHEGLPPIGRPIDNTAIYILDAHGRPVPLGAVGEIHIGGVGVARGYLNRPALSAERFLDDPFRPGGRMYASGDLGRWRADGGIDYLGRNDFQVKIRGFRVELEEIAAQLVRAGAAEAVVIAHRPGREEARLVAYCTGAPIEAEPLRSRLQASLPAHMVPAAFVWLAALPLTPNGKLDRRALPLPDAQAYASRAYAAPRGEIETLLAALWQDLLGVERVGRHDHFFELGGHSLLAVRLISQLRQRLGAELPLGELFAHPELAGLADAVARAARSDLPAIVPADRDGPLPLSFAQQRLWFLAQVEGASAAYHVPGGLRLHGRLDVAALRRALDRIVARHEVLRTRFVPLNGQAVQRVDAAGLGFALRLRDLSGQPAAAREQALARLVREEALAPFDLAHGPLIRGQLITLAEDDHALLLTMHHIVSDGWSMGVLTRELAAFYEAGRLGEEAGPAPLAPLPLQYADYARWQRELVGGERLRAQEAYWRDALDGMPALLALPTDRPRPARQDFAGAAVALRLDASLGEAVKALSLRHGVTPYMTLLAAWALVLSRLSGQEQVVIGSPSANRARGETEDLIGFFVNTLALPIDLSGQPSVAALLERVRERTLSAQAHQDLPFEQVVERLKPVRSLSHSPLFQVMFAWQNLDGAALRLPGLTLAPLAATRTSAKFDLTLELGESEEGIVGTLEYATSLFDRATAERHAAYLERVLREMVAQDGASRPAAALPMLGEAELRRVLVEHNRSEAVYPAAGSTVAELVEAQAARTPDAVALAQRSPLDGTERRLSYAQLDQRANALAHELIAQGVRPDDRVAICAERSPAMVVGLLAILKAGAAYVPLDPSYPAERLGAMLADSAPAAVLQQSATASLLDAATASLLDAATAPRIMLDAEAGWAEGRRERPALAGDGANRLAYLIYTSGSTGQPKGVAMANAPLVNLLQWQAGAVTAGRTLQFAALGFDVAFQEIFGTLAAGATLELVDSELRLDFVRLWAHIRARGIERLYLPYIALQALAETAMAAGDAFAPALREVVTAGEQLRITPQIAAFFARHPGCRLHNHYGPTESHVVVAHTLAGGPAAWPVLPPIGRPVGNVRIYLLDAHGAPVAEGVAGEIHIGGAQLARGYRNLDALSEARFLADPFADRPGARMYRTGDLGRWRPDGTLDYLGRNDDQVKIRGFRVEPGEIEARLASCPGVREAAVVVQDGEAGERRLLAYWTGEALRAEDLRRSLQASLPEYMVPAAYVRLDALPLTPNGKLDRRALPEPDALAYASTHYEAPLGDTERALAVVWAEVLKLERVGRRDNFFALGGHSLLAMSLLDRVHQRFGVRLLISTLFAFPELASQARQIDFPLEVASPVERLLPVKLREQGGPVLFCVHPASGLSWSYVGLSRHARGGFQVYGLQADGIAEGTTPAASVEAMSRGYIEAMRSVQPEGPYRVLGWSMGGLVAFEIACQLQAMGEEVDFLGMLDSYLLYTTEEVPVDDQYTLANVLRTAGYPMETIEPGHLLSVAEVTAIVRREGHIFADLTEAHIQGLVEVRRNNLRISQRYLPGQVFKGTLTHFTATEEAVRMESPLLHWRAHVDGEIRSTPVACSHDDIGTPPYLAEIAVWIDAMLEGKGVSSEV</sequence>
<organism evidence="6 7">
    <name type="scientific">Burkholderia gladioli</name>
    <name type="common">Pseudomonas marginata</name>
    <name type="synonym">Phytomonas marginata</name>
    <dbReference type="NCBI Taxonomy" id="28095"/>
    <lineage>
        <taxon>Bacteria</taxon>
        <taxon>Pseudomonadati</taxon>
        <taxon>Pseudomonadota</taxon>
        <taxon>Betaproteobacteria</taxon>
        <taxon>Burkholderiales</taxon>
        <taxon>Burkholderiaceae</taxon>
        <taxon>Burkholderia</taxon>
    </lineage>
</organism>
<protein>
    <submittedName>
        <fullName evidence="6">D-alanine--poly(Phosphoribitol) ligase, subunit 1</fullName>
        <ecNumber evidence="6">6.1.1.13</ecNumber>
    </submittedName>
</protein>
<dbReference type="Pfam" id="PF00550">
    <property type="entry name" value="PP-binding"/>
    <property type="match status" value="7"/>
</dbReference>
<feature type="domain" description="Carrier" evidence="5">
    <location>
        <begin position="3156"/>
        <end position="3230"/>
    </location>
</feature>
<dbReference type="SUPFAM" id="SSF53474">
    <property type="entry name" value="alpha/beta-Hydrolases"/>
    <property type="match status" value="1"/>
</dbReference>
<feature type="domain" description="Carrier" evidence="5">
    <location>
        <begin position="6352"/>
        <end position="6427"/>
    </location>
</feature>
<evidence type="ECO:0000256" key="4">
    <source>
        <dbReference type="ARBA" id="ARBA00022553"/>
    </source>
</evidence>
<dbReference type="InterPro" id="IPR009081">
    <property type="entry name" value="PP-bd_ACP"/>
</dbReference>
<dbReference type="FunFam" id="3.40.50.980:FF:000001">
    <property type="entry name" value="Non-ribosomal peptide synthetase"/>
    <property type="match status" value="7"/>
</dbReference>
<comment type="cofactor">
    <cofactor evidence="1">
        <name>pantetheine 4'-phosphate</name>
        <dbReference type="ChEBI" id="CHEBI:47942"/>
    </cofactor>
</comment>
<dbReference type="FunFam" id="1.10.1200.10:FF:000005">
    <property type="entry name" value="Nonribosomal peptide synthetase 1"/>
    <property type="match status" value="5"/>
</dbReference>
<dbReference type="PROSITE" id="PS00455">
    <property type="entry name" value="AMP_BINDING"/>
    <property type="match status" value="7"/>
</dbReference>
<dbReference type="Pfam" id="PF00975">
    <property type="entry name" value="Thioesterase"/>
    <property type="match status" value="1"/>
</dbReference>
<name>A0AAW3F4U3_BURGA</name>
<evidence type="ECO:0000256" key="1">
    <source>
        <dbReference type="ARBA" id="ARBA00001957"/>
    </source>
</evidence>
<dbReference type="CDD" id="cd19531">
    <property type="entry name" value="LCL_NRPS-like"/>
    <property type="match status" value="2"/>
</dbReference>
<dbReference type="Gene3D" id="3.40.50.980">
    <property type="match status" value="10"/>
</dbReference>
<dbReference type="NCBIfam" id="NF003417">
    <property type="entry name" value="PRK04813.1"/>
    <property type="match status" value="7"/>
</dbReference>
<dbReference type="GO" id="GO:0005737">
    <property type="term" value="C:cytoplasm"/>
    <property type="evidence" value="ECO:0007669"/>
    <property type="project" value="TreeGrafter"/>
</dbReference>
<dbReference type="CDD" id="cd17643">
    <property type="entry name" value="A_NRPS_Cytc1-like"/>
    <property type="match status" value="1"/>
</dbReference>
<dbReference type="Gene3D" id="3.40.50.1820">
    <property type="entry name" value="alpha/beta hydrolase"/>
    <property type="match status" value="1"/>
</dbReference>
<dbReference type="PROSITE" id="PS50075">
    <property type="entry name" value="CARRIER"/>
    <property type="match status" value="7"/>
</dbReference>
<dbReference type="PROSITE" id="PS00012">
    <property type="entry name" value="PHOSPHOPANTETHEINE"/>
    <property type="match status" value="6"/>
</dbReference>
<dbReference type="EMBL" id="JPGG01000016">
    <property type="protein sequence ID" value="KGC14910.1"/>
    <property type="molecule type" value="Genomic_DNA"/>
</dbReference>
<dbReference type="SUPFAM" id="SSF52777">
    <property type="entry name" value="CoA-dependent acyltransferases"/>
    <property type="match status" value="14"/>
</dbReference>
<dbReference type="InterPro" id="IPR006162">
    <property type="entry name" value="Ppantetheine_attach_site"/>
</dbReference>
<dbReference type="Pfam" id="PF13193">
    <property type="entry name" value="AMP-binding_C"/>
    <property type="match status" value="6"/>
</dbReference>
<feature type="domain" description="Carrier" evidence="5">
    <location>
        <begin position="7431"/>
        <end position="7506"/>
    </location>
</feature>
<dbReference type="CDD" id="cd05930">
    <property type="entry name" value="A_NRPS"/>
    <property type="match status" value="3"/>
</dbReference>
<dbReference type="Gene3D" id="1.10.1200.10">
    <property type="entry name" value="ACP-like"/>
    <property type="match status" value="6"/>
</dbReference>
<reference evidence="6 7" key="1">
    <citation type="submission" date="2014-04" db="EMBL/GenBank/DDBJ databases">
        <authorList>
            <person name="Bishop-Lilly K.A."/>
            <person name="Broomall S.M."/>
            <person name="Chain P.S."/>
            <person name="Chertkov O."/>
            <person name="Coyne S.R."/>
            <person name="Daligault H.E."/>
            <person name="Davenport K.W."/>
            <person name="Erkkila T."/>
            <person name="Frey K.G."/>
            <person name="Gibbons H.S."/>
            <person name="Gu W."/>
            <person name="Jaissle J."/>
            <person name="Johnson S.L."/>
            <person name="Koroleva G.I."/>
            <person name="Ladner J.T."/>
            <person name="Lo C.-C."/>
            <person name="Minogue T.D."/>
            <person name="Munk C."/>
            <person name="Palacios G.F."/>
            <person name="Redden C.L."/>
            <person name="Rosenzweig C.N."/>
            <person name="Scholz M.B."/>
            <person name="Teshima H."/>
            <person name="Xu Y."/>
        </authorList>
    </citation>
    <scope>NUCLEOTIDE SEQUENCE [LARGE SCALE GENOMIC DNA]</scope>
    <source>
        <strain evidence="7">gladioli</strain>
    </source>
</reference>
<feature type="domain" description="Carrier" evidence="5">
    <location>
        <begin position="5284"/>
        <end position="5358"/>
    </location>
</feature>
<dbReference type="InterPro" id="IPR001031">
    <property type="entry name" value="Thioesterase"/>
</dbReference>
<dbReference type="FunFam" id="3.40.50.12780:FF:000012">
    <property type="entry name" value="Non-ribosomal peptide synthetase"/>
    <property type="match status" value="5"/>
</dbReference>
<keyword evidence="6" id="KW-0436">Ligase</keyword>
<dbReference type="RefSeq" id="WP_036057370.1">
    <property type="nucleotide sequence ID" value="NZ_CADEVY010000002.1"/>
</dbReference>
<feature type="domain" description="Carrier" evidence="5">
    <location>
        <begin position="2073"/>
        <end position="2147"/>
    </location>
</feature>
<feature type="domain" description="Carrier" evidence="5">
    <location>
        <begin position="4222"/>
        <end position="4297"/>
    </location>
</feature>
<dbReference type="NCBIfam" id="NF004282">
    <property type="entry name" value="PRK05691.1"/>
    <property type="match status" value="13"/>
</dbReference>
<dbReference type="InterPro" id="IPR020806">
    <property type="entry name" value="PKS_PP-bd"/>
</dbReference>
<keyword evidence="4" id="KW-0597">Phosphoprotein</keyword>
<dbReference type="Pfam" id="PF00668">
    <property type="entry name" value="Condensation"/>
    <property type="match status" value="7"/>
</dbReference>
<dbReference type="CDD" id="cd17651">
    <property type="entry name" value="A_NRPS_VisG_like"/>
    <property type="match status" value="2"/>
</dbReference>
<comment type="caution">
    <text evidence="6">The sequence shown here is derived from an EMBL/GenBank/DDBJ whole genome shotgun (WGS) entry which is preliminary data.</text>
</comment>
<dbReference type="FunFam" id="1.10.1200.10:FF:000016">
    <property type="entry name" value="Non-ribosomal peptide synthase"/>
    <property type="match status" value="2"/>
</dbReference>
<accession>A0AAW3F4U3</accession>
<dbReference type="FunFam" id="3.30.559.10:FF:000012">
    <property type="entry name" value="Non-ribosomal peptide synthetase"/>
    <property type="match status" value="2"/>
</dbReference>
<evidence type="ECO:0000313" key="6">
    <source>
        <dbReference type="EMBL" id="KGC14910.1"/>
    </source>
</evidence>
<evidence type="ECO:0000256" key="2">
    <source>
        <dbReference type="ARBA" id="ARBA00006432"/>
    </source>
</evidence>
<dbReference type="InterPro" id="IPR025110">
    <property type="entry name" value="AMP-bd_C"/>
</dbReference>
<dbReference type="PANTHER" id="PTHR45527">
    <property type="entry name" value="NONRIBOSOMAL PEPTIDE SYNTHETASE"/>
    <property type="match status" value="1"/>
</dbReference>
<dbReference type="FunFam" id="3.30.300.30:FF:000010">
    <property type="entry name" value="Enterobactin synthetase component F"/>
    <property type="match status" value="6"/>
</dbReference>
<dbReference type="SUPFAM" id="SSF47336">
    <property type="entry name" value="ACP-like"/>
    <property type="match status" value="7"/>
</dbReference>
<dbReference type="EC" id="6.1.1.13" evidence="6"/>
<dbReference type="Gene3D" id="3.30.559.10">
    <property type="entry name" value="Chloramphenicol acetyltransferase-like domain"/>
    <property type="match status" value="7"/>
</dbReference>
<dbReference type="GO" id="GO:0044550">
    <property type="term" value="P:secondary metabolite biosynthetic process"/>
    <property type="evidence" value="ECO:0007669"/>
    <property type="project" value="UniProtKB-ARBA"/>
</dbReference>
<dbReference type="FunFam" id="3.40.50.980:FF:000002">
    <property type="entry name" value="Enterobactin synthetase component F"/>
    <property type="match status" value="2"/>
</dbReference>
<dbReference type="SUPFAM" id="SSF56801">
    <property type="entry name" value="Acetyl-CoA synthetase-like"/>
    <property type="match status" value="7"/>
</dbReference>
<dbReference type="Pfam" id="PF00501">
    <property type="entry name" value="AMP-binding"/>
    <property type="match status" value="7"/>
</dbReference>
<dbReference type="Gene3D" id="3.40.50.12780">
    <property type="entry name" value="N-terminal domain of ligase-like"/>
    <property type="match status" value="2"/>
</dbReference>
<keyword evidence="3" id="KW-0596">Phosphopantetheine</keyword>
<feature type="domain" description="Carrier" evidence="5">
    <location>
        <begin position="980"/>
        <end position="1054"/>
    </location>
</feature>
<dbReference type="GO" id="GO:0031177">
    <property type="term" value="F:phosphopantetheine binding"/>
    <property type="evidence" value="ECO:0007669"/>
    <property type="project" value="InterPro"/>
</dbReference>
<dbReference type="InterPro" id="IPR045851">
    <property type="entry name" value="AMP-bd_C_sf"/>
</dbReference>
<dbReference type="GO" id="GO:0016874">
    <property type="term" value="F:ligase activity"/>
    <property type="evidence" value="ECO:0007669"/>
    <property type="project" value="UniProtKB-KW"/>
</dbReference>
<comment type="similarity">
    <text evidence="2">Belongs to the ATP-dependent AMP-binding enzyme family.</text>
</comment>
<dbReference type="InterPro" id="IPR020845">
    <property type="entry name" value="AMP-binding_CS"/>
</dbReference>
<dbReference type="InterPro" id="IPR036736">
    <property type="entry name" value="ACP-like_sf"/>
</dbReference>
<dbReference type="KEGG" id="bgo:BM43_4722"/>
<evidence type="ECO:0000313" key="7">
    <source>
        <dbReference type="Proteomes" id="UP000029590"/>
    </source>
</evidence>
<dbReference type="GO" id="GO:0043041">
    <property type="term" value="P:amino acid activation for nonribosomal peptide biosynthetic process"/>
    <property type="evidence" value="ECO:0007669"/>
    <property type="project" value="TreeGrafter"/>
</dbReference>
<dbReference type="NCBIfam" id="TIGR01733">
    <property type="entry name" value="AA-adenyl-dom"/>
    <property type="match status" value="7"/>
</dbReference>
<evidence type="ECO:0000256" key="3">
    <source>
        <dbReference type="ARBA" id="ARBA00022450"/>
    </source>
</evidence>
<dbReference type="CDD" id="cd19544">
    <property type="entry name" value="E-C_NRPS"/>
    <property type="match status" value="4"/>
</dbReference>
<dbReference type="GO" id="GO:0072330">
    <property type="term" value="P:monocarboxylic acid biosynthetic process"/>
    <property type="evidence" value="ECO:0007669"/>
    <property type="project" value="UniProtKB-ARBA"/>
</dbReference>
<dbReference type="InterPro" id="IPR001242">
    <property type="entry name" value="Condensation_dom"/>
</dbReference>
<dbReference type="Gene3D" id="3.30.559.30">
    <property type="entry name" value="Nonribosomal peptide synthetase, condensation domain"/>
    <property type="match status" value="7"/>
</dbReference>
<dbReference type="FunFam" id="2.30.38.10:FF:000001">
    <property type="entry name" value="Non-ribosomal peptide synthetase PvdI"/>
    <property type="match status" value="6"/>
</dbReference>
<dbReference type="InterPro" id="IPR010071">
    <property type="entry name" value="AA_adenyl_dom"/>
</dbReference>
<dbReference type="Gene3D" id="2.30.38.10">
    <property type="entry name" value="Luciferase, Domain 3"/>
    <property type="match status" value="5"/>
</dbReference>
<dbReference type="InterPro" id="IPR029058">
    <property type="entry name" value="AB_hydrolase_fold"/>
</dbReference>
<dbReference type="PANTHER" id="PTHR45527:SF1">
    <property type="entry name" value="FATTY ACID SYNTHASE"/>
    <property type="match status" value="1"/>
</dbReference>
<dbReference type="Gene3D" id="3.30.300.30">
    <property type="match status" value="7"/>
</dbReference>